<keyword evidence="4 8" id="KW-0418">Kinase</keyword>
<feature type="region of interest" description="Disordered" evidence="6">
    <location>
        <begin position="15"/>
        <end position="49"/>
    </location>
</feature>
<evidence type="ECO:0000256" key="4">
    <source>
        <dbReference type="ARBA" id="ARBA00022777"/>
    </source>
</evidence>
<keyword evidence="1" id="KW-0723">Serine/threonine-protein kinase</keyword>
<keyword evidence="5" id="KW-0067">ATP-binding</keyword>
<gene>
    <name evidence="8" type="ORF">TSOC_010328</name>
</gene>
<protein>
    <submittedName>
        <fullName evidence="8">Calcium/calmodulin-dependent protein kinase kinase 1</fullName>
    </submittedName>
</protein>
<dbReference type="Gene3D" id="1.10.510.10">
    <property type="entry name" value="Transferase(Phosphotransferase) domain 1"/>
    <property type="match status" value="1"/>
</dbReference>
<dbReference type="AlphaFoldDB" id="A0A2J7ZTP1"/>
<dbReference type="PANTHER" id="PTHR24350">
    <property type="entry name" value="SERINE/THREONINE-PROTEIN KINASE IAL-RELATED"/>
    <property type="match status" value="1"/>
</dbReference>
<reference evidence="8 9" key="1">
    <citation type="journal article" date="2017" name="Mol. Biol. Evol.">
        <title>The 4-celled Tetrabaena socialis nuclear genome reveals the essential components for genetic control of cell number at the origin of multicellularity in the volvocine lineage.</title>
        <authorList>
            <person name="Featherston J."/>
            <person name="Arakaki Y."/>
            <person name="Hanschen E.R."/>
            <person name="Ferris P.J."/>
            <person name="Michod R.E."/>
            <person name="Olson B.J.S.C."/>
            <person name="Nozaki H."/>
            <person name="Durand P.M."/>
        </authorList>
    </citation>
    <scope>NUCLEOTIDE SEQUENCE [LARGE SCALE GENOMIC DNA]</scope>
    <source>
        <strain evidence="8 9">NIES-571</strain>
    </source>
</reference>
<evidence type="ECO:0000259" key="7">
    <source>
        <dbReference type="PROSITE" id="PS50011"/>
    </source>
</evidence>
<dbReference type="GO" id="GO:0004674">
    <property type="term" value="F:protein serine/threonine kinase activity"/>
    <property type="evidence" value="ECO:0007669"/>
    <property type="project" value="UniProtKB-KW"/>
</dbReference>
<feature type="compositionally biased region" description="Low complexity" evidence="6">
    <location>
        <begin position="34"/>
        <end position="47"/>
    </location>
</feature>
<proteinExistence type="predicted"/>
<evidence type="ECO:0000313" key="9">
    <source>
        <dbReference type="Proteomes" id="UP000236333"/>
    </source>
</evidence>
<keyword evidence="2" id="KW-0808">Transferase</keyword>
<name>A0A2J7ZTP1_9CHLO</name>
<feature type="non-terminal residue" evidence="8">
    <location>
        <position position="204"/>
    </location>
</feature>
<dbReference type="InterPro" id="IPR000719">
    <property type="entry name" value="Prot_kinase_dom"/>
</dbReference>
<sequence>MTCIVTLWLQIRAPTHPPNTRGPSHQCAKTRQDAVAAGGSTAASSQAPRCRPQLPPFAGRQGAAALVPLADGGKQFKGFPGDIWALGVCLYMFIFGRPPFTGSTTYQIYEAIQHGEVAFSPDIPASEDLRDLIRSLLQKDPAQRISLEAIPTHLWVTRGGALPVLQTSNERAIQRVFEAMRKRNESGSERALPSTVPLAAPPEP</sequence>
<dbReference type="Pfam" id="PF00069">
    <property type="entry name" value="Pkinase"/>
    <property type="match status" value="1"/>
</dbReference>
<evidence type="ECO:0000313" key="8">
    <source>
        <dbReference type="EMBL" id="PNH03600.1"/>
    </source>
</evidence>
<dbReference type="SUPFAM" id="SSF56112">
    <property type="entry name" value="Protein kinase-like (PK-like)"/>
    <property type="match status" value="1"/>
</dbReference>
<evidence type="ECO:0000256" key="1">
    <source>
        <dbReference type="ARBA" id="ARBA00022527"/>
    </source>
</evidence>
<dbReference type="OrthoDB" id="8693905at2759"/>
<evidence type="ECO:0000256" key="2">
    <source>
        <dbReference type="ARBA" id="ARBA00022679"/>
    </source>
</evidence>
<accession>A0A2J7ZTP1</accession>
<evidence type="ECO:0000256" key="5">
    <source>
        <dbReference type="ARBA" id="ARBA00022840"/>
    </source>
</evidence>
<feature type="region of interest" description="Disordered" evidence="6">
    <location>
        <begin position="184"/>
        <end position="204"/>
    </location>
</feature>
<dbReference type="Proteomes" id="UP000236333">
    <property type="component" value="Unassembled WGS sequence"/>
</dbReference>
<feature type="domain" description="Protein kinase" evidence="7">
    <location>
        <begin position="1"/>
        <end position="156"/>
    </location>
</feature>
<keyword evidence="9" id="KW-1185">Reference proteome</keyword>
<dbReference type="EMBL" id="PGGS01000484">
    <property type="protein sequence ID" value="PNH03600.1"/>
    <property type="molecule type" value="Genomic_DNA"/>
</dbReference>
<dbReference type="PROSITE" id="PS50011">
    <property type="entry name" value="PROTEIN_KINASE_DOM"/>
    <property type="match status" value="1"/>
</dbReference>
<keyword evidence="3" id="KW-0547">Nucleotide-binding</keyword>
<dbReference type="GO" id="GO:0005524">
    <property type="term" value="F:ATP binding"/>
    <property type="evidence" value="ECO:0007669"/>
    <property type="project" value="UniProtKB-KW"/>
</dbReference>
<dbReference type="InterPro" id="IPR011009">
    <property type="entry name" value="Kinase-like_dom_sf"/>
</dbReference>
<dbReference type="InterPro" id="IPR030616">
    <property type="entry name" value="Aur-like"/>
</dbReference>
<evidence type="ECO:0000256" key="6">
    <source>
        <dbReference type="SAM" id="MobiDB-lite"/>
    </source>
</evidence>
<evidence type="ECO:0000256" key="3">
    <source>
        <dbReference type="ARBA" id="ARBA00022741"/>
    </source>
</evidence>
<organism evidence="8 9">
    <name type="scientific">Tetrabaena socialis</name>
    <dbReference type="NCBI Taxonomy" id="47790"/>
    <lineage>
        <taxon>Eukaryota</taxon>
        <taxon>Viridiplantae</taxon>
        <taxon>Chlorophyta</taxon>
        <taxon>core chlorophytes</taxon>
        <taxon>Chlorophyceae</taxon>
        <taxon>CS clade</taxon>
        <taxon>Chlamydomonadales</taxon>
        <taxon>Tetrabaenaceae</taxon>
        <taxon>Tetrabaena</taxon>
    </lineage>
</organism>
<comment type="caution">
    <text evidence="8">The sequence shown here is derived from an EMBL/GenBank/DDBJ whole genome shotgun (WGS) entry which is preliminary data.</text>
</comment>